<dbReference type="EMBL" id="KB932206">
    <property type="protein sequence ID" value="KCV69742.1"/>
    <property type="molecule type" value="Genomic_DNA"/>
</dbReference>
<feature type="region of interest" description="Disordered" evidence="1">
    <location>
        <begin position="316"/>
        <end position="383"/>
    </location>
</feature>
<feature type="region of interest" description="Disordered" evidence="1">
    <location>
        <begin position="114"/>
        <end position="133"/>
    </location>
</feature>
<organism evidence="2">
    <name type="scientific">Fonticula alba</name>
    <name type="common">Slime mold</name>
    <dbReference type="NCBI Taxonomy" id="691883"/>
    <lineage>
        <taxon>Eukaryota</taxon>
        <taxon>Rotosphaerida</taxon>
        <taxon>Fonticulaceae</taxon>
        <taxon>Fonticula</taxon>
    </lineage>
</organism>
<feature type="compositionally biased region" description="Pro residues" evidence="1">
    <location>
        <begin position="81"/>
        <end position="93"/>
    </location>
</feature>
<dbReference type="RefSeq" id="XP_009496307.1">
    <property type="nucleotide sequence ID" value="XM_009498032.1"/>
</dbReference>
<gene>
    <name evidence="2" type="ORF">H696_04146</name>
</gene>
<dbReference type="Proteomes" id="UP000030693">
    <property type="component" value="Unassembled WGS sequence"/>
</dbReference>
<proteinExistence type="predicted"/>
<evidence type="ECO:0000313" key="3">
    <source>
        <dbReference type="Proteomes" id="UP000030693"/>
    </source>
</evidence>
<keyword evidence="3" id="KW-1185">Reference proteome</keyword>
<dbReference type="GeneID" id="20528871"/>
<name>A0A058Z878_FONAL</name>
<reference evidence="2" key="1">
    <citation type="submission" date="2013-04" db="EMBL/GenBank/DDBJ databases">
        <title>The Genome Sequence of Fonticula alba ATCC 38817.</title>
        <authorList>
            <consortium name="The Broad Institute Genomics Platform"/>
            <person name="Russ C."/>
            <person name="Cuomo C."/>
            <person name="Burger G."/>
            <person name="Gray M.W."/>
            <person name="Holland P.W.H."/>
            <person name="King N."/>
            <person name="Lang F.B.F."/>
            <person name="Roger A.J."/>
            <person name="Ruiz-Trillo I."/>
            <person name="Brown M."/>
            <person name="Walker B."/>
            <person name="Young S."/>
            <person name="Zeng Q."/>
            <person name="Gargeya S."/>
            <person name="Fitzgerald M."/>
            <person name="Haas B."/>
            <person name="Abouelleil A."/>
            <person name="Allen A.W."/>
            <person name="Alvarado L."/>
            <person name="Arachchi H.M."/>
            <person name="Berlin A.M."/>
            <person name="Chapman S.B."/>
            <person name="Gainer-Dewar J."/>
            <person name="Goldberg J."/>
            <person name="Griggs A."/>
            <person name="Gujja S."/>
            <person name="Hansen M."/>
            <person name="Howarth C."/>
            <person name="Imamovic A."/>
            <person name="Ireland A."/>
            <person name="Larimer J."/>
            <person name="McCowan C."/>
            <person name="Murphy C."/>
            <person name="Pearson M."/>
            <person name="Poon T.W."/>
            <person name="Priest M."/>
            <person name="Roberts A."/>
            <person name="Saif S."/>
            <person name="Shea T."/>
            <person name="Sisk P."/>
            <person name="Sykes S."/>
            <person name="Wortman J."/>
            <person name="Nusbaum C."/>
            <person name="Birren B."/>
        </authorList>
    </citation>
    <scope>NUCLEOTIDE SEQUENCE [LARGE SCALE GENOMIC DNA]</scope>
    <source>
        <strain evidence="2">ATCC 38817</strain>
    </source>
</reference>
<accession>A0A058Z878</accession>
<protein>
    <submittedName>
        <fullName evidence="2">Uncharacterized protein</fullName>
    </submittedName>
</protein>
<evidence type="ECO:0000256" key="1">
    <source>
        <dbReference type="SAM" id="MobiDB-lite"/>
    </source>
</evidence>
<dbReference type="AlphaFoldDB" id="A0A058Z878"/>
<feature type="region of interest" description="Disordered" evidence="1">
    <location>
        <begin position="34"/>
        <end position="96"/>
    </location>
</feature>
<evidence type="ECO:0000313" key="2">
    <source>
        <dbReference type="EMBL" id="KCV69742.1"/>
    </source>
</evidence>
<sequence length="383" mass="38937">MAPPDVGRQLARLIEQLARGELPLVWMEQCACAPAPKPRPAPAPAIIAPAPRSPSRPKRLTTTPVAGVRSANFSPLFSAPDGPPPETLGPDSPPGDLLQRRLTERLDAVTLATTTPPAAGPSAAGRAPASPACARTPRLPTAGRLLLPDFGPDHRPALQALDTGTQEALPLAVAVALGGSVGAVSALLGALQVISHLMRLAPADAVSAAGSSCPGCAMLLATLALGRLILRALRLAGLCPVLACLLQVAGTQLRPDRQPLPLHWPSLETLAGHSDADLLGLLRVAAAPSAPGEGLDSSASPMALCLAVMAGSLGCSDPDPRPEDPPADMLPDGGHAWDTPSSTFGACDSRSRAELPLPRPRPAGSDPTASLALCPSPGPAFPR</sequence>